<protein>
    <submittedName>
        <fullName evidence="1">Uncharacterized protein</fullName>
    </submittedName>
</protein>
<keyword evidence="2" id="KW-1185">Reference proteome</keyword>
<evidence type="ECO:0000313" key="2">
    <source>
        <dbReference type="Proteomes" id="UP000230000"/>
    </source>
</evidence>
<proteinExistence type="predicted"/>
<dbReference type="EMBL" id="PGFG01000001">
    <property type="protein sequence ID" value="PJJ76728.1"/>
    <property type="molecule type" value="Genomic_DNA"/>
</dbReference>
<name>A0A2M9CYA8_9BACT</name>
<dbReference type="AlphaFoldDB" id="A0A2M9CYA8"/>
<evidence type="ECO:0000313" key="1">
    <source>
        <dbReference type="EMBL" id="PJJ76728.1"/>
    </source>
</evidence>
<organism evidence="1 2">
    <name type="scientific">Thermoflavifilum aggregans</name>
    <dbReference type="NCBI Taxonomy" id="454188"/>
    <lineage>
        <taxon>Bacteria</taxon>
        <taxon>Pseudomonadati</taxon>
        <taxon>Bacteroidota</taxon>
        <taxon>Chitinophagia</taxon>
        <taxon>Chitinophagales</taxon>
        <taxon>Chitinophagaceae</taxon>
        <taxon>Thermoflavifilum</taxon>
    </lineage>
</organism>
<comment type="caution">
    <text evidence="1">The sequence shown here is derived from an EMBL/GenBank/DDBJ whole genome shotgun (WGS) entry which is preliminary data.</text>
</comment>
<gene>
    <name evidence="1" type="ORF">BXY57_2360</name>
</gene>
<sequence>MQKSVKGSVIWAFRAICNHADVNIISHDVHKKKKKNFI</sequence>
<reference evidence="1 2" key="1">
    <citation type="submission" date="2017-11" db="EMBL/GenBank/DDBJ databases">
        <title>Genomic Encyclopedia of Archaeal and Bacterial Type Strains, Phase II (KMG-II): From Individual Species to Whole Genera.</title>
        <authorList>
            <person name="Goeker M."/>
        </authorList>
    </citation>
    <scope>NUCLEOTIDE SEQUENCE [LARGE SCALE GENOMIC DNA]</scope>
    <source>
        <strain evidence="1 2">DSM 27268</strain>
    </source>
</reference>
<accession>A0A2M9CYA8</accession>
<dbReference type="Proteomes" id="UP000230000">
    <property type="component" value="Unassembled WGS sequence"/>
</dbReference>